<evidence type="ECO:0000313" key="4">
    <source>
        <dbReference type="EMBL" id="RLQ20439.1"/>
    </source>
</evidence>
<accession>A0A3L7DV83</accession>
<organism evidence="4 5">
    <name type="scientific">Seongchinamella sediminis</name>
    <dbReference type="NCBI Taxonomy" id="2283635"/>
    <lineage>
        <taxon>Bacteria</taxon>
        <taxon>Pseudomonadati</taxon>
        <taxon>Pseudomonadota</taxon>
        <taxon>Gammaproteobacteria</taxon>
        <taxon>Cellvibrionales</taxon>
        <taxon>Halieaceae</taxon>
        <taxon>Seongchinamella</taxon>
    </lineage>
</organism>
<dbReference type="PANTHER" id="PTHR24198:SF165">
    <property type="entry name" value="ANKYRIN REPEAT-CONTAINING PROTEIN-RELATED"/>
    <property type="match status" value="1"/>
</dbReference>
<dbReference type="SMART" id="SM00248">
    <property type="entry name" value="ANK"/>
    <property type="match status" value="5"/>
</dbReference>
<gene>
    <name evidence="4" type="ORF">DWB85_17665</name>
</gene>
<reference evidence="4 5" key="1">
    <citation type="submission" date="2018-07" db="EMBL/GenBank/DDBJ databases">
        <title>Halioglobus sp. genome submission.</title>
        <authorList>
            <person name="Ye M.-Q."/>
            <person name="Du Z.-J."/>
        </authorList>
    </citation>
    <scope>NUCLEOTIDE SEQUENCE [LARGE SCALE GENOMIC DNA]</scope>
    <source>
        <strain evidence="4 5">U0301</strain>
    </source>
</reference>
<dbReference type="InterPro" id="IPR036770">
    <property type="entry name" value="Ankyrin_rpt-contain_sf"/>
</dbReference>
<keyword evidence="1" id="KW-0677">Repeat</keyword>
<dbReference type="Pfam" id="PF00023">
    <property type="entry name" value="Ank"/>
    <property type="match status" value="1"/>
</dbReference>
<proteinExistence type="predicted"/>
<evidence type="ECO:0000256" key="3">
    <source>
        <dbReference type="PROSITE-ProRule" id="PRU00023"/>
    </source>
</evidence>
<dbReference type="Pfam" id="PF13637">
    <property type="entry name" value="Ank_4"/>
    <property type="match status" value="1"/>
</dbReference>
<keyword evidence="5" id="KW-1185">Reference proteome</keyword>
<dbReference type="AlphaFoldDB" id="A0A3L7DV83"/>
<dbReference type="SUPFAM" id="SSF48403">
    <property type="entry name" value="Ankyrin repeat"/>
    <property type="match status" value="1"/>
</dbReference>
<evidence type="ECO:0000256" key="1">
    <source>
        <dbReference type="ARBA" id="ARBA00022737"/>
    </source>
</evidence>
<sequence length="1105" mass="121630">MAIAWINIDRSVLLVSSLVHCISLLLFWLRGPALAASLMLWLATPGTAAGAPANCERSEDGGVDYYQSTYFREQLAGDFWRLESLASAGRALLPPQDLKQMAAEPAAAGERLMAAVDAHLCQPRPAHPELQWTTFLQSQHGGSGGRAWQTLSARQFIDGLPVDGGYCYAHFDREGQFLTVGCSLVARNDVALGEGEWPGEEEVVAVAEAAYIADLANLPGSGQKVESIERRYGGAQPFLLVRHVGCGVTRVNALTLEARYHCEEIRPMPVRSGLQDNEKLLLLEDLPPYFEDSAFVMDDSGGYLIAGSVQRAWQGETGPQIDRGTYLFSYSARGQLRWRRRLESASEGFWLYPREDAVLLWQRFSEPGGTDDRPYMRSVLLSLADGRPLEAERRFPLPFYGEVQPDALGTRLFALRTSGAQNALLALDRDGAVLWQSALGDSSLGRQAWPRPGGGLAALYVAGRDASYYSLRLITADGTIEHEVDLDLERGETVELLRVTDGHAELRVQVSATDARGHYELQSYLVDSGERVRRRIMPGVNPEQQRLLPNGQVLYFGGEGGWALLGEEGPAATWRRYLGLGESSSFTHAALADGELALLAYIDYPRERSTTPDRRAILRLDRAAAAQGTRADDCPLVTHAELRQLELNLWQDYNLTFSMPHQQRRPDPGCIDRHRIRYRDFMAALREDLHRRGYRAPGYFATVALESGQPGIHLRGGGAGRSQYGPGQLAYYLRAEFGDADELAAFLQIVLEPHARRTTALRDAFFLHTGVTLGLGIPPQAGGDVLDAYEARLARVLSEVTTRPVLDYLPTVEVGPPLLTLDSRGLSFAENPRTYTEEPIALDEFRAETLLRWLHERERKNVEQRRGNCDRALLRDRDREPEHRLSLALECHELAAARAALSAGASPHHTWGGADDAPLVHSARSHPQALALLLDAGASLYERDRAGNTLLHTAARHGERATLMRLAEDEALVNTAAYDGATALHRALAEPRYPPQVLAPLVLAQRDIDARNIDGESALHLALHSPAVVLQLLAAGADPDARDERDRTPLHRAAAMWLGEGSIRALLAVGADESLRDARGRRALDIARELQLPHNEALLSGEKAP</sequence>
<protein>
    <submittedName>
        <fullName evidence="4">Ankyrin repeat domain-containing protein</fullName>
    </submittedName>
</protein>
<dbReference type="PROSITE" id="PS50088">
    <property type="entry name" value="ANK_REPEAT"/>
    <property type="match status" value="1"/>
</dbReference>
<dbReference type="Proteomes" id="UP000265509">
    <property type="component" value="Unassembled WGS sequence"/>
</dbReference>
<dbReference type="EMBL" id="QRAN01000027">
    <property type="protein sequence ID" value="RLQ20439.1"/>
    <property type="molecule type" value="Genomic_DNA"/>
</dbReference>
<feature type="repeat" description="ANK" evidence="3">
    <location>
        <begin position="1045"/>
        <end position="1078"/>
    </location>
</feature>
<evidence type="ECO:0000256" key="2">
    <source>
        <dbReference type="ARBA" id="ARBA00023043"/>
    </source>
</evidence>
<dbReference type="InterPro" id="IPR002110">
    <property type="entry name" value="Ankyrin_rpt"/>
</dbReference>
<dbReference type="OrthoDB" id="5787340at2"/>
<dbReference type="InterPro" id="IPR015943">
    <property type="entry name" value="WD40/YVTN_repeat-like_dom_sf"/>
</dbReference>
<evidence type="ECO:0000313" key="5">
    <source>
        <dbReference type="Proteomes" id="UP000265509"/>
    </source>
</evidence>
<dbReference type="Gene3D" id="2.130.10.10">
    <property type="entry name" value="YVTN repeat-like/Quinoprotein amine dehydrogenase"/>
    <property type="match status" value="1"/>
</dbReference>
<dbReference type="PANTHER" id="PTHR24198">
    <property type="entry name" value="ANKYRIN REPEAT AND PROTEIN KINASE DOMAIN-CONTAINING PROTEIN"/>
    <property type="match status" value="1"/>
</dbReference>
<name>A0A3L7DV83_9GAMM</name>
<keyword evidence="2 3" id="KW-0040">ANK repeat</keyword>
<dbReference type="Gene3D" id="1.25.40.20">
    <property type="entry name" value="Ankyrin repeat-containing domain"/>
    <property type="match status" value="2"/>
</dbReference>
<comment type="caution">
    <text evidence="4">The sequence shown here is derived from an EMBL/GenBank/DDBJ whole genome shotgun (WGS) entry which is preliminary data.</text>
</comment>